<keyword evidence="4" id="KW-1185">Reference proteome</keyword>
<keyword evidence="3" id="KW-0121">Carboxypeptidase</keyword>
<dbReference type="EMBL" id="JBHSXQ010000015">
    <property type="protein sequence ID" value="MFC6907277.1"/>
    <property type="molecule type" value="Genomic_DNA"/>
</dbReference>
<feature type="domain" description="Peptidase M14" evidence="1">
    <location>
        <begin position="192"/>
        <end position="348"/>
    </location>
</feature>
<protein>
    <submittedName>
        <fullName evidence="3">M14 family zinc carboxypeptidase</fullName>
    </submittedName>
</protein>
<evidence type="ECO:0000313" key="3">
    <source>
        <dbReference type="EMBL" id="MFC6907277.1"/>
    </source>
</evidence>
<dbReference type="AlphaFoldDB" id="A0ABD5V743"/>
<organism evidence="3 4">
    <name type="scientific">Halalkalicoccus tibetensis</name>
    <dbReference type="NCBI Taxonomy" id="175632"/>
    <lineage>
        <taxon>Archaea</taxon>
        <taxon>Methanobacteriati</taxon>
        <taxon>Methanobacteriota</taxon>
        <taxon>Stenosarchaea group</taxon>
        <taxon>Halobacteria</taxon>
        <taxon>Halobacteriales</taxon>
        <taxon>Halococcaceae</taxon>
        <taxon>Halalkalicoccus</taxon>
    </lineage>
</organism>
<keyword evidence="3" id="KW-0378">Hydrolase</keyword>
<dbReference type="SUPFAM" id="SSF53187">
    <property type="entry name" value="Zn-dependent exopeptidases"/>
    <property type="match status" value="1"/>
</dbReference>
<dbReference type="GO" id="GO:0004180">
    <property type="term" value="F:carboxypeptidase activity"/>
    <property type="evidence" value="ECO:0007669"/>
    <property type="project" value="UniProtKB-KW"/>
</dbReference>
<dbReference type="Gene3D" id="2.60.120.380">
    <property type="match status" value="1"/>
</dbReference>
<reference evidence="3" key="3">
    <citation type="submission" date="2024-09" db="EMBL/GenBank/DDBJ databases">
        <authorList>
            <person name="Sun Q."/>
        </authorList>
    </citation>
    <scope>NUCLEOTIDE SEQUENCE</scope>
    <source>
        <strain evidence="3">CGMCC 1.15793</strain>
    </source>
</reference>
<dbReference type="InterPro" id="IPR000834">
    <property type="entry name" value="Peptidase_M14"/>
</dbReference>
<evidence type="ECO:0000313" key="2">
    <source>
        <dbReference type="EMBL" id="MFC6907248.1"/>
    </source>
</evidence>
<reference evidence="4" key="2">
    <citation type="journal article" date="2019" name="Int. J. Syst. Evol. Microbiol.">
        <title>The Global Catalogue of Microorganisms (GCM) 10K type strain sequencing project: providing services to taxonomists for standard genome sequencing and annotation.</title>
        <authorList>
            <consortium name="The Broad Institute Genomics Platform"/>
            <consortium name="The Broad Institute Genome Sequencing Center for Infectious Disease"/>
            <person name="Wu L."/>
            <person name="Ma J."/>
        </authorList>
    </citation>
    <scope>NUCLEOTIDE SEQUENCE [LARGE SCALE GENOMIC DNA]</scope>
    <source>
        <strain evidence="4">CGMCC 1.3240</strain>
    </source>
</reference>
<keyword evidence="3" id="KW-0645">Protease</keyword>
<evidence type="ECO:0000313" key="4">
    <source>
        <dbReference type="Proteomes" id="UP001596312"/>
    </source>
</evidence>
<gene>
    <name evidence="2" type="ORF">ACFQGH_18890</name>
    <name evidence="3" type="ORF">ACFQGH_19035</name>
</gene>
<proteinExistence type="predicted"/>
<sequence length="919" mass="101954">MQLSAVTAGALALPGHAVADHESEKATELYDFIRNHVEGDYVIQTLVLFESEAGFDALEDLGLEQDIGDDETEPVDIEQTTDPQPAAHIGVTPFQASDVLELDEIEQVEFSPGANPFWKLDNYEDGVFPSVEESIEYISFDEAVEGLRYLEDQHSDRLNIFRVGETPGYHNLLEGETDPQDMWFGELTNNIEDSDSFKEKRKCVFSISIHSDEPYGREGFLRLVEQTLVRDEPDMDKWLDDIVVVFVLTNPDGWVRREPQYIGVENEFGRENAAGVDQNRGFPTEGWIDPDHYPGEAWGANLEDDQPTEIDDDVPEDILDHVPDTLAVTNHLRTYNNIETVADLHGMGWSEEPVESRPLYYTLTQNSNQFDHQELHDADEMTRVVGEYVREELGPIEDHRDALFDGVERFAQDDDELEAEDVAPELIFRDGSSVDTLGYTTTGGFRSFVGGLQEFSGLGVKGNTVEFLQYSGEGRMDYRHDFTNLAVDTYQAVVRGYIDHGTSNVEATIETDGRSTAYVASETLTRSSDDLVFADTEQTFTSSSSTLESDETDVVSFDVSGDAGQISVTVEHDGPVTATLIDPDGEAVETYESTEEMEREAEWNVTNPAAGEWSVDIENRSDDENEVTVSSQQLLLEENEEDVDGVLAPDPEEVLGFTQAEYEVTPMQYFEDNAEFFADADLDIVSVDDVTDGALDDGDAYDNVVINHDEPADDQQCLDQLDEFVDTGGNLVLTDRGVQLLGHLESDLAAGVADDDIESIERQFALLDDDPDEDDPDDELPSDGKNLDHRLMEGIRPVQREMWNVAGLGYASPNIEAPMTLVDADAFEGAGGTVAATTDHQVSVGALEHDGEETGIHVISSVLPPALQNNLHPFGMVNYGLELLGHQVLMNALGYDQQRIVDGEEIDVWDNPEERDAEP</sequence>
<name>A0ABD5V743_9EURY</name>
<accession>A0ABD5V743</accession>
<dbReference type="EMBL" id="JBHSXQ010000014">
    <property type="protein sequence ID" value="MFC6907248.1"/>
    <property type="molecule type" value="Genomic_DNA"/>
</dbReference>
<dbReference type="Pfam" id="PF00246">
    <property type="entry name" value="Peptidase_M14"/>
    <property type="match status" value="1"/>
</dbReference>
<evidence type="ECO:0000259" key="1">
    <source>
        <dbReference type="Pfam" id="PF00246"/>
    </source>
</evidence>
<dbReference type="Gene3D" id="3.40.630.10">
    <property type="entry name" value="Zn peptidases"/>
    <property type="match status" value="1"/>
</dbReference>
<comment type="caution">
    <text evidence="3">The sequence shown here is derived from an EMBL/GenBank/DDBJ whole genome shotgun (WGS) entry which is preliminary data.</text>
</comment>
<dbReference type="RefSeq" id="WP_340605850.1">
    <property type="nucleotide sequence ID" value="NZ_JBBMXV010000014.1"/>
</dbReference>
<reference evidence="3" key="1">
    <citation type="journal article" date="2014" name="Int. J. Syst. Evol. Microbiol.">
        <title>Complete genome sequence of Corynebacterium casei LMG S-19264T (=DSM 44701T), isolated from a smear-ripened cheese.</title>
        <authorList>
            <consortium name="US DOE Joint Genome Institute (JGI-PGF)"/>
            <person name="Walter F."/>
            <person name="Albersmeier A."/>
            <person name="Kalinowski J."/>
            <person name="Ruckert C."/>
        </authorList>
    </citation>
    <scope>NUCLEOTIDE SEQUENCE [LARGE SCALE GENOMIC DNA]</scope>
    <source>
        <strain evidence="3">CGMCC 1.15793</strain>
    </source>
</reference>
<dbReference type="Proteomes" id="UP001596312">
    <property type="component" value="Unassembled WGS sequence"/>
</dbReference>